<dbReference type="InterPro" id="IPR036259">
    <property type="entry name" value="MFS_trans_sf"/>
</dbReference>
<dbReference type="AlphaFoldDB" id="A0A9D4CZM5"/>
<evidence type="ECO:0000256" key="4">
    <source>
        <dbReference type="SAM" id="Phobius"/>
    </source>
</evidence>
<feature type="transmembrane region" description="Helical" evidence="4">
    <location>
        <begin position="282"/>
        <end position="300"/>
    </location>
</feature>
<protein>
    <submittedName>
        <fullName evidence="5">Uncharacterized protein</fullName>
    </submittedName>
</protein>
<feature type="transmembrane region" description="Helical" evidence="4">
    <location>
        <begin position="74"/>
        <end position="94"/>
    </location>
</feature>
<feature type="transmembrane region" description="Helical" evidence="4">
    <location>
        <begin position="179"/>
        <end position="200"/>
    </location>
</feature>
<feature type="transmembrane region" description="Helical" evidence="4">
    <location>
        <begin position="362"/>
        <end position="381"/>
    </location>
</feature>
<keyword evidence="3 4" id="KW-0472">Membrane</keyword>
<dbReference type="PANTHER" id="PTHR23121">
    <property type="entry name" value="SODIUM-DEPENDENT GLUCOSE TRANSPORTER 1"/>
    <property type="match status" value="1"/>
</dbReference>
<feature type="transmembrane region" description="Helical" evidence="4">
    <location>
        <begin position="100"/>
        <end position="119"/>
    </location>
</feature>
<keyword evidence="1 4" id="KW-0812">Transmembrane</keyword>
<gene>
    <name evidence="5" type="ORF">DPMN_042986</name>
</gene>
<evidence type="ECO:0000256" key="2">
    <source>
        <dbReference type="ARBA" id="ARBA00022989"/>
    </source>
</evidence>
<feature type="transmembrane region" description="Helical" evidence="4">
    <location>
        <begin position="232"/>
        <end position="254"/>
    </location>
</feature>
<dbReference type="EMBL" id="JAIWYP010000011">
    <property type="protein sequence ID" value="KAH3736423.1"/>
    <property type="molecule type" value="Genomic_DNA"/>
</dbReference>
<feature type="transmembrane region" description="Helical" evidence="4">
    <location>
        <begin position="7"/>
        <end position="24"/>
    </location>
</feature>
<dbReference type="PANTHER" id="PTHR23121:SF9">
    <property type="entry name" value="SODIUM-DEPENDENT GLUCOSE TRANSPORTER 1"/>
    <property type="match status" value="1"/>
</dbReference>
<comment type="caution">
    <text evidence="5">The sequence shown here is derived from an EMBL/GenBank/DDBJ whole genome shotgun (WGS) entry which is preliminary data.</text>
</comment>
<proteinExistence type="predicted"/>
<feature type="transmembrane region" description="Helical" evidence="4">
    <location>
        <begin position="140"/>
        <end position="159"/>
    </location>
</feature>
<feature type="transmembrane region" description="Helical" evidence="4">
    <location>
        <begin position="337"/>
        <end position="355"/>
    </location>
</feature>
<dbReference type="Proteomes" id="UP000828390">
    <property type="component" value="Unassembled WGS sequence"/>
</dbReference>
<name>A0A9D4CZM5_DREPO</name>
<feature type="transmembrane region" description="Helical" evidence="4">
    <location>
        <begin position="312"/>
        <end position="331"/>
    </location>
</feature>
<reference evidence="5" key="1">
    <citation type="journal article" date="2019" name="bioRxiv">
        <title>The Genome of the Zebra Mussel, Dreissena polymorpha: A Resource for Invasive Species Research.</title>
        <authorList>
            <person name="McCartney M.A."/>
            <person name="Auch B."/>
            <person name="Kono T."/>
            <person name="Mallez S."/>
            <person name="Zhang Y."/>
            <person name="Obille A."/>
            <person name="Becker A."/>
            <person name="Abrahante J.E."/>
            <person name="Garbe J."/>
            <person name="Badalamenti J.P."/>
            <person name="Herman A."/>
            <person name="Mangelson H."/>
            <person name="Liachko I."/>
            <person name="Sullivan S."/>
            <person name="Sone E.D."/>
            <person name="Koren S."/>
            <person name="Silverstein K.A.T."/>
            <person name="Beckman K.B."/>
            <person name="Gohl D.M."/>
        </authorList>
    </citation>
    <scope>NUCLEOTIDE SEQUENCE</scope>
    <source>
        <strain evidence="5">Duluth1</strain>
        <tissue evidence="5">Whole animal</tissue>
    </source>
</reference>
<sequence length="441" mass="49263">MTSRRDYHITIFLFLAWVTKGLYLEALGPAMIDLKLLYKTNYESVTRAVAGRGVGGFLGAVVGAFVVDKYQRHLDLCCGVSTSIAGLCVAMVTYVPSIDYVWLLYCVLGCCSNLVNIAGTKLTLAMWREKSSTLLQLLHMGYSVGALLGPIICTPYLAVVQKESGEHKFRILKETQVDFAFLLIGLSTVAVALPFFYFHYFSFDQTDTKNDDPDQKTMKFRKSTWRDKINPAFYANGDFTFGLAVLTFFFVYFFTLVGGEKTFMSFVRTISVDVFKFDKTDASMLNILFWVCFTAGRLTGSFVSHFVQTKTLLTILVSVNAISSTFVNVYGLSSVNALWFSAILQGFVISPLYPLGVAYGNTLVTVSGFCLMVIVFAGSFGDMTYLWIAGRLYDTYGAGKIFVIFNFALCLFALTVWAFQLFIQTYRKSSKKIISLPLLKL</sequence>
<feature type="transmembrane region" description="Helical" evidence="4">
    <location>
        <begin position="44"/>
        <end position="67"/>
    </location>
</feature>
<keyword evidence="2 4" id="KW-1133">Transmembrane helix</keyword>
<dbReference type="SUPFAM" id="SSF103473">
    <property type="entry name" value="MFS general substrate transporter"/>
    <property type="match status" value="1"/>
</dbReference>
<feature type="transmembrane region" description="Helical" evidence="4">
    <location>
        <begin position="401"/>
        <end position="423"/>
    </location>
</feature>
<evidence type="ECO:0000256" key="1">
    <source>
        <dbReference type="ARBA" id="ARBA00022692"/>
    </source>
</evidence>
<keyword evidence="6" id="KW-1185">Reference proteome</keyword>
<accession>A0A9D4CZM5</accession>
<reference evidence="5" key="2">
    <citation type="submission" date="2020-11" db="EMBL/GenBank/DDBJ databases">
        <authorList>
            <person name="McCartney M.A."/>
            <person name="Auch B."/>
            <person name="Kono T."/>
            <person name="Mallez S."/>
            <person name="Becker A."/>
            <person name="Gohl D.M."/>
            <person name="Silverstein K.A.T."/>
            <person name="Koren S."/>
            <person name="Bechman K.B."/>
            <person name="Herman A."/>
            <person name="Abrahante J.E."/>
            <person name="Garbe J."/>
        </authorList>
    </citation>
    <scope>NUCLEOTIDE SEQUENCE</scope>
    <source>
        <strain evidence="5">Duluth1</strain>
        <tissue evidence="5">Whole animal</tissue>
    </source>
</reference>
<evidence type="ECO:0000313" key="6">
    <source>
        <dbReference type="Proteomes" id="UP000828390"/>
    </source>
</evidence>
<evidence type="ECO:0000256" key="3">
    <source>
        <dbReference type="ARBA" id="ARBA00023136"/>
    </source>
</evidence>
<dbReference type="Gene3D" id="1.20.1250.20">
    <property type="entry name" value="MFS general substrate transporter like domains"/>
    <property type="match status" value="1"/>
</dbReference>
<evidence type="ECO:0000313" key="5">
    <source>
        <dbReference type="EMBL" id="KAH3736423.1"/>
    </source>
</evidence>
<organism evidence="5 6">
    <name type="scientific">Dreissena polymorpha</name>
    <name type="common">Zebra mussel</name>
    <name type="synonym">Mytilus polymorpha</name>
    <dbReference type="NCBI Taxonomy" id="45954"/>
    <lineage>
        <taxon>Eukaryota</taxon>
        <taxon>Metazoa</taxon>
        <taxon>Spiralia</taxon>
        <taxon>Lophotrochozoa</taxon>
        <taxon>Mollusca</taxon>
        <taxon>Bivalvia</taxon>
        <taxon>Autobranchia</taxon>
        <taxon>Heteroconchia</taxon>
        <taxon>Euheterodonta</taxon>
        <taxon>Imparidentia</taxon>
        <taxon>Neoheterodontei</taxon>
        <taxon>Myida</taxon>
        <taxon>Dreissenoidea</taxon>
        <taxon>Dreissenidae</taxon>
        <taxon>Dreissena</taxon>
    </lineage>
</organism>